<dbReference type="EMBL" id="CP037902">
    <property type="protein sequence ID" value="QBP14286.1"/>
    <property type="molecule type" value="Genomic_DNA"/>
</dbReference>
<comment type="caution">
    <text evidence="8">Lacks conserved residue(s) required for the propagation of feature annotation.</text>
</comment>
<feature type="transmembrane region" description="Helical" evidence="8">
    <location>
        <begin position="164"/>
        <end position="182"/>
    </location>
</feature>
<keyword evidence="6 8" id="KW-0472">Membrane</keyword>
<gene>
    <name evidence="8 10" type="primary">mntP</name>
    <name evidence="10" type="ORF">DDF84_031575</name>
</gene>
<dbReference type="OrthoDB" id="9811590at2"/>
<name>A0A482J296_9BURK</name>
<evidence type="ECO:0000256" key="8">
    <source>
        <dbReference type="HAMAP-Rule" id="MF_01521"/>
    </source>
</evidence>
<dbReference type="PANTHER" id="PTHR35529:SF1">
    <property type="entry name" value="MANGANESE EFFLUX PUMP MNTP-RELATED"/>
    <property type="match status" value="1"/>
</dbReference>
<evidence type="ECO:0000256" key="7">
    <source>
        <dbReference type="ARBA" id="ARBA00023211"/>
    </source>
</evidence>
<keyword evidence="5 8" id="KW-0406">Ion transport</keyword>
<comment type="subcellular location">
    <subcellularLocation>
        <location evidence="8">Cell membrane</location>
        <topology evidence="8">Multi-pass membrane protein</topology>
    </subcellularLocation>
</comment>
<reference evidence="10 11" key="1">
    <citation type="submission" date="2019-03" db="EMBL/GenBank/DDBJ databases">
        <title>Comparative insights into the high quality Complete genome sequence of highly metal resistant Cupriavidus metallidurans strain BS1 isolated from a gold-copper mine.</title>
        <authorList>
            <person name="Mazhar H.S."/>
            <person name="Rensing C."/>
        </authorList>
    </citation>
    <scope>NUCLEOTIDE SEQUENCE [LARGE SCALE GENOMIC DNA]</scope>
    <source>
        <strain evidence="10 11">BS1</strain>
        <plasmid evidence="10 11">p1</plasmid>
    </source>
</reference>
<organism evidence="10 11">
    <name type="scientific">Cupriavidus metallidurans</name>
    <dbReference type="NCBI Taxonomy" id="119219"/>
    <lineage>
        <taxon>Bacteria</taxon>
        <taxon>Pseudomonadati</taxon>
        <taxon>Pseudomonadota</taxon>
        <taxon>Betaproteobacteria</taxon>
        <taxon>Burkholderiales</taxon>
        <taxon>Burkholderiaceae</taxon>
        <taxon>Cupriavidus</taxon>
    </lineage>
</organism>
<proteinExistence type="inferred from homology"/>
<evidence type="ECO:0000313" key="10">
    <source>
        <dbReference type="EMBL" id="QBP14286.1"/>
    </source>
</evidence>
<keyword evidence="2 8" id="KW-1003">Cell membrane</keyword>
<evidence type="ECO:0000313" key="11">
    <source>
        <dbReference type="Proteomes" id="UP000253772"/>
    </source>
</evidence>
<dbReference type="RefSeq" id="WP_111733960.1">
    <property type="nucleotide sequence ID" value="NZ_CP037902.1"/>
</dbReference>
<dbReference type="HAMAP" id="MF_01521">
    <property type="entry name" value="MntP_pump"/>
    <property type="match status" value="1"/>
</dbReference>
<keyword evidence="1 8" id="KW-0813">Transport</keyword>
<feature type="transmembrane region" description="Helical" evidence="8">
    <location>
        <begin position="132"/>
        <end position="152"/>
    </location>
</feature>
<dbReference type="Proteomes" id="UP000253772">
    <property type="component" value="Plasmid p1"/>
</dbReference>
<dbReference type="AlphaFoldDB" id="A0A482J296"/>
<dbReference type="NCBIfam" id="NF008546">
    <property type="entry name" value="PRK11469.1"/>
    <property type="match status" value="1"/>
</dbReference>
<dbReference type="Pfam" id="PF02659">
    <property type="entry name" value="Mntp"/>
    <property type="match status" value="1"/>
</dbReference>
<sequence>MSFISIIFLAFAMATDAFAAAIGKGATLHKPNFREAIKTGVIFGTIEAATPVIGWGLGRAAQAYVVEWDHWIAFSLLLLLGLRMIWASFQADTDAEEKPNSHSFWALAITGFATSIDAMAVGAGLAFVDVNIVTAAIAIGLATTLMVTIGILVGRVVGPALGKWAEAAGGVVLIVIGSVILYEHLSAVA</sequence>
<keyword evidence="4 8" id="KW-1133">Transmembrane helix</keyword>
<evidence type="ECO:0000256" key="6">
    <source>
        <dbReference type="ARBA" id="ARBA00023136"/>
    </source>
</evidence>
<feature type="transmembrane region" description="Helical" evidence="8">
    <location>
        <begin position="71"/>
        <end position="91"/>
    </location>
</feature>
<protein>
    <recommendedName>
        <fullName evidence="8">Putative manganese efflux pump MntP</fullName>
    </recommendedName>
</protein>
<evidence type="ECO:0000256" key="5">
    <source>
        <dbReference type="ARBA" id="ARBA00023065"/>
    </source>
</evidence>
<keyword evidence="9" id="KW-0732">Signal</keyword>
<comment type="function">
    <text evidence="8">Probably functions as a manganese efflux pump.</text>
</comment>
<dbReference type="InterPro" id="IPR003810">
    <property type="entry name" value="Mntp/YtaF"/>
</dbReference>
<feature type="chain" id="PRO_5019744268" description="Putative manganese efflux pump MntP" evidence="9">
    <location>
        <begin position="20"/>
        <end position="189"/>
    </location>
</feature>
<geneLocation type="plasmid" evidence="10">
    <name>p1</name>
</geneLocation>
<keyword evidence="10" id="KW-0614">Plasmid</keyword>
<dbReference type="GO" id="GO:0005384">
    <property type="term" value="F:manganese ion transmembrane transporter activity"/>
    <property type="evidence" value="ECO:0007669"/>
    <property type="project" value="UniProtKB-UniRule"/>
</dbReference>
<keyword evidence="7 8" id="KW-0464">Manganese</keyword>
<accession>A0A482J296</accession>
<evidence type="ECO:0000256" key="9">
    <source>
        <dbReference type="SAM" id="SignalP"/>
    </source>
</evidence>
<comment type="similarity">
    <text evidence="8">Belongs to the MntP (TC 9.B.29) family.</text>
</comment>
<evidence type="ECO:0000256" key="2">
    <source>
        <dbReference type="ARBA" id="ARBA00022475"/>
    </source>
</evidence>
<evidence type="ECO:0000256" key="1">
    <source>
        <dbReference type="ARBA" id="ARBA00022448"/>
    </source>
</evidence>
<dbReference type="InterPro" id="IPR022929">
    <property type="entry name" value="Put_MntP"/>
</dbReference>
<dbReference type="GO" id="GO:0005886">
    <property type="term" value="C:plasma membrane"/>
    <property type="evidence" value="ECO:0007669"/>
    <property type="project" value="UniProtKB-SubCell"/>
</dbReference>
<evidence type="ECO:0000256" key="4">
    <source>
        <dbReference type="ARBA" id="ARBA00022989"/>
    </source>
</evidence>
<evidence type="ECO:0000256" key="3">
    <source>
        <dbReference type="ARBA" id="ARBA00022692"/>
    </source>
</evidence>
<keyword evidence="3 8" id="KW-0812">Transmembrane</keyword>
<feature type="transmembrane region" description="Helical" evidence="8">
    <location>
        <begin position="103"/>
        <end position="126"/>
    </location>
</feature>
<dbReference type="PANTHER" id="PTHR35529">
    <property type="entry name" value="MANGANESE EFFLUX PUMP MNTP-RELATED"/>
    <property type="match status" value="1"/>
</dbReference>
<feature type="signal peptide" evidence="9">
    <location>
        <begin position="1"/>
        <end position="19"/>
    </location>
</feature>